<protein>
    <recommendedName>
        <fullName evidence="7">DUF2933 domain-containing protein</fullName>
    </recommendedName>
</protein>
<keyword evidence="2" id="KW-0472">Membrane</keyword>
<proteinExistence type="predicted"/>
<feature type="transmembrane region" description="Helical" evidence="2">
    <location>
        <begin position="35"/>
        <end position="54"/>
    </location>
</feature>
<evidence type="ECO:0000256" key="1">
    <source>
        <dbReference type="SAM" id="MobiDB-lite"/>
    </source>
</evidence>
<sequence length="98" mass="10545">MEHDVIRHHLKHMAIGAVVVLALLLAFGVDLSRALPYALLLACPLGMIGMMFFMGRGNGHGHEGHHGPNTHGHGHDRAVDAEPPVGGGLTREDHERIP</sequence>
<name>A0A511FIZ1_9CELL</name>
<gene>
    <name evidence="3" type="ORF">CHO01_36600</name>
    <name evidence="4" type="ORF">HNR08_001993</name>
</gene>
<evidence type="ECO:0000256" key="2">
    <source>
        <dbReference type="SAM" id="Phobius"/>
    </source>
</evidence>
<dbReference type="RefSeq" id="WP_183834984.1">
    <property type="nucleotide sequence ID" value="NZ_BJVQ01000086.1"/>
</dbReference>
<dbReference type="AlphaFoldDB" id="A0A511FIZ1"/>
<evidence type="ECO:0000313" key="5">
    <source>
        <dbReference type="Proteomes" id="UP000321723"/>
    </source>
</evidence>
<organism evidence="3 5">
    <name type="scientific">Cellulomonas hominis</name>
    <dbReference type="NCBI Taxonomy" id="156981"/>
    <lineage>
        <taxon>Bacteria</taxon>
        <taxon>Bacillati</taxon>
        <taxon>Actinomycetota</taxon>
        <taxon>Actinomycetes</taxon>
        <taxon>Micrococcales</taxon>
        <taxon>Cellulomonadaceae</taxon>
        <taxon>Cellulomonas</taxon>
    </lineage>
</organism>
<reference evidence="4 6" key="2">
    <citation type="submission" date="2020-08" db="EMBL/GenBank/DDBJ databases">
        <title>Sequencing the genomes of 1000 actinobacteria strains.</title>
        <authorList>
            <person name="Klenk H.-P."/>
        </authorList>
    </citation>
    <scope>NUCLEOTIDE SEQUENCE [LARGE SCALE GENOMIC DNA]</scope>
    <source>
        <strain evidence="4 6">DSM 9581</strain>
    </source>
</reference>
<keyword evidence="2" id="KW-0812">Transmembrane</keyword>
<feature type="transmembrane region" description="Helical" evidence="2">
    <location>
        <begin position="12"/>
        <end position="29"/>
    </location>
</feature>
<evidence type="ECO:0008006" key="7">
    <source>
        <dbReference type="Google" id="ProtNLM"/>
    </source>
</evidence>
<keyword evidence="2" id="KW-1133">Transmembrane helix</keyword>
<feature type="region of interest" description="Disordered" evidence="1">
    <location>
        <begin position="59"/>
        <end position="98"/>
    </location>
</feature>
<dbReference type="Proteomes" id="UP000321723">
    <property type="component" value="Unassembled WGS sequence"/>
</dbReference>
<comment type="caution">
    <text evidence="3">The sequence shown here is derived from an EMBL/GenBank/DDBJ whole genome shotgun (WGS) entry which is preliminary data.</text>
</comment>
<accession>A0A511FIZ1</accession>
<keyword evidence="5" id="KW-1185">Reference proteome</keyword>
<evidence type="ECO:0000313" key="4">
    <source>
        <dbReference type="EMBL" id="MBB5473257.1"/>
    </source>
</evidence>
<evidence type="ECO:0000313" key="6">
    <source>
        <dbReference type="Proteomes" id="UP000564629"/>
    </source>
</evidence>
<dbReference type="EMBL" id="JACHDN010000001">
    <property type="protein sequence ID" value="MBB5473257.1"/>
    <property type="molecule type" value="Genomic_DNA"/>
</dbReference>
<dbReference type="EMBL" id="BJVQ01000086">
    <property type="protein sequence ID" value="GEL48544.1"/>
    <property type="molecule type" value="Genomic_DNA"/>
</dbReference>
<reference evidence="3 5" key="1">
    <citation type="submission" date="2019-07" db="EMBL/GenBank/DDBJ databases">
        <title>Whole genome shotgun sequence of Cellulomonas hominis NBRC 16055.</title>
        <authorList>
            <person name="Hosoyama A."/>
            <person name="Uohara A."/>
            <person name="Ohji S."/>
            <person name="Ichikawa N."/>
        </authorList>
    </citation>
    <scope>NUCLEOTIDE SEQUENCE [LARGE SCALE GENOMIC DNA]</scope>
    <source>
        <strain evidence="3 5">NBRC 16055</strain>
    </source>
</reference>
<evidence type="ECO:0000313" key="3">
    <source>
        <dbReference type="EMBL" id="GEL48544.1"/>
    </source>
</evidence>
<dbReference type="Proteomes" id="UP000564629">
    <property type="component" value="Unassembled WGS sequence"/>
</dbReference>